<dbReference type="PANTHER" id="PTHR46915:SF2">
    <property type="entry name" value="UBIQUITIN-LIKE PROTEASE 4"/>
    <property type="match status" value="1"/>
</dbReference>
<reference evidence="4" key="3">
    <citation type="submission" date="2015-04" db="UniProtKB">
        <authorList>
            <consortium name="EnsemblPlants"/>
        </authorList>
    </citation>
    <scope>IDENTIFICATION</scope>
    <source>
        <strain evidence="4">cv. Jemalong A17</strain>
    </source>
</reference>
<dbReference type="GO" id="GO:0005634">
    <property type="term" value="C:nucleus"/>
    <property type="evidence" value="ECO:0000318"/>
    <property type="project" value="GO_Central"/>
</dbReference>
<gene>
    <name evidence="3" type="ordered locus">MTR_8g064370</name>
</gene>
<dbReference type="GO" id="GO:0070139">
    <property type="term" value="F:SUMO-specific endopeptidase activity"/>
    <property type="evidence" value="ECO:0000318"/>
    <property type="project" value="GO_Central"/>
</dbReference>
<reference evidence="3 5" key="1">
    <citation type="journal article" date="2011" name="Nature">
        <title>The Medicago genome provides insight into the evolution of rhizobial symbioses.</title>
        <authorList>
            <person name="Young N.D."/>
            <person name="Debelle F."/>
            <person name="Oldroyd G.E."/>
            <person name="Geurts R."/>
            <person name="Cannon S.B."/>
            <person name="Udvardi M.K."/>
            <person name="Benedito V.A."/>
            <person name="Mayer K.F."/>
            <person name="Gouzy J."/>
            <person name="Schoof H."/>
            <person name="Van de Peer Y."/>
            <person name="Proost S."/>
            <person name="Cook D.R."/>
            <person name="Meyers B.C."/>
            <person name="Spannagl M."/>
            <person name="Cheung F."/>
            <person name="De Mita S."/>
            <person name="Krishnakumar V."/>
            <person name="Gundlach H."/>
            <person name="Zhou S."/>
            <person name="Mudge J."/>
            <person name="Bharti A.K."/>
            <person name="Murray J.D."/>
            <person name="Naoumkina M.A."/>
            <person name="Rosen B."/>
            <person name="Silverstein K.A."/>
            <person name="Tang H."/>
            <person name="Rombauts S."/>
            <person name="Zhao P.X."/>
            <person name="Zhou P."/>
            <person name="Barbe V."/>
            <person name="Bardou P."/>
            <person name="Bechner M."/>
            <person name="Bellec A."/>
            <person name="Berger A."/>
            <person name="Berges H."/>
            <person name="Bidwell S."/>
            <person name="Bisseling T."/>
            <person name="Choisne N."/>
            <person name="Couloux A."/>
            <person name="Denny R."/>
            <person name="Deshpande S."/>
            <person name="Dai X."/>
            <person name="Doyle J.J."/>
            <person name="Dudez A.M."/>
            <person name="Farmer A.D."/>
            <person name="Fouteau S."/>
            <person name="Franken C."/>
            <person name="Gibelin C."/>
            <person name="Gish J."/>
            <person name="Goldstein S."/>
            <person name="Gonzalez A.J."/>
            <person name="Green P.J."/>
            <person name="Hallab A."/>
            <person name="Hartog M."/>
            <person name="Hua A."/>
            <person name="Humphray S.J."/>
            <person name="Jeong D.H."/>
            <person name="Jing Y."/>
            <person name="Jocker A."/>
            <person name="Kenton S.M."/>
            <person name="Kim D.J."/>
            <person name="Klee K."/>
            <person name="Lai H."/>
            <person name="Lang C."/>
            <person name="Lin S."/>
            <person name="Macmil S.L."/>
            <person name="Magdelenat G."/>
            <person name="Matthews L."/>
            <person name="McCorrison J."/>
            <person name="Monaghan E.L."/>
            <person name="Mun J.H."/>
            <person name="Najar F.Z."/>
            <person name="Nicholson C."/>
            <person name="Noirot C."/>
            <person name="O'Bleness M."/>
            <person name="Paule C.R."/>
            <person name="Poulain J."/>
            <person name="Prion F."/>
            <person name="Qin B."/>
            <person name="Qu C."/>
            <person name="Retzel E.F."/>
            <person name="Riddle C."/>
            <person name="Sallet E."/>
            <person name="Samain S."/>
            <person name="Samson N."/>
            <person name="Sanders I."/>
            <person name="Saurat O."/>
            <person name="Scarpelli C."/>
            <person name="Schiex T."/>
            <person name="Segurens B."/>
            <person name="Severin A.J."/>
            <person name="Sherrier D.J."/>
            <person name="Shi R."/>
            <person name="Sims S."/>
            <person name="Singer S.R."/>
            <person name="Sinharoy S."/>
            <person name="Sterck L."/>
            <person name="Viollet A."/>
            <person name="Wang B.B."/>
            <person name="Wang K."/>
            <person name="Wang M."/>
            <person name="Wang X."/>
            <person name="Warfsmann J."/>
            <person name="Weissenbach J."/>
            <person name="White D.D."/>
            <person name="White J.D."/>
            <person name="Wiley G.B."/>
            <person name="Wincker P."/>
            <person name="Xing Y."/>
            <person name="Yang L."/>
            <person name="Yao Z."/>
            <person name="Ying F."/>
            <person name="Zhai J."/>
            <person name="Zhou L."/>
            <person name="Zuber A."/>
            <person name="Denarie J."/>
            <person name="Dixon R.A."/>
            <person name="May G.D."/>
            <person name="Schwartz D.C."/>
            <person name="Rogers J."/>
            <person name="Quetier F."/>
            <person name="Town C.D."/>
            <person name="Roe B.A."/>
        </authorList>
    </citation>
    <scope>NUCLEOTIDE SEQUENCE [LARGE SCALE GENOMIC DNA]</scope>
    <source>
        <strain evidence="3">A17</strain>
        <strain evidence="4 5">cv. Jemalong A17</strain>
    </source>
</reference>
<keyword evidence="5" id="KW-1185">Reference proteome</keyword>
<feature type="compositionally biased region" description="Basic residues" evidence="2">
    <location>
        <begin position="287"/>
        <end position="299"/>
    </location>
</feature>
<feature type="region of interest" description="Disordered" evidence="2">
    <location>
        <begin position="287"/>
        <end position="325"/>
    </location>
</feature>
<name>A0A072U2H9_MEDTR</name>
<evidence type="ECO:0000256" key="2">
    <source>
        <dbReference type="SAM" id="MobiDB-lite"/>
    </source>
</evidence>
<proteinExistence type="predicted"/>
<dbReference type="HOGENOM" id="CLU_566695_0_0_1"/>
<reference evidence="3 5" key="2">
    <citation type="journal article" date="2014" name="BMC Genomics">
        <title>An improved genome release (version Mt4.0) for the model legume Medicago truncatula.</title>
        <authorList>
            <person name="Tang H."/>
            <person name="Krishnakumar V."/>
            <person name="Bidwell S."/>
            <person name="Rosen B."/>
            <person name="Chan A."/>
            <person name="Zhou S."/>
            <person name="Gentzbittel L."/>
            <person name="Childs K.L."/>
            <person name="Yandell M."/>
            <person name="Gundlach H."/>
            <person name="Mayer K.F."/>
            <person name="Schwartz D.C."/>
            <person name="Town C.D."/>
        </authorList>
    </citation>
    <scope>GENOME REANNOTATION</scope>
    <source>
        <strain evidence="3">A17</strain>
        <strain evidence="4 5">cv. Jemalong A17</strain>
    </source>
</reference>
<keyword evidence="1" id="KW-0378">Hydrolase</keyword>
<accession>A0A072U2H9</accession>
<dbReference type="GO" id="GO:0016929">
    <property type="term" value="F:deSUMOylase activity"/>
    <property type="evidence" value="ECO:0000318"/>
    <property type="project" value="GO_Central"/>
</dbReference>
<dbReference type="EMBL" id="CM001224">
    <property type="protein sequence ID" value="KEH19995.1"/>
    <property type="molecule type" value="Genomic_DNA"/>
</dbReference>
<dbReference type="Proteomes" id="UP000002051">
    <property type="component" value="Chromosome 8"/>
</dbReference>
<dbReference type="EnsemblPlants" id="KEH19995">
    <property type="protein sequence ID" value="KEH19995"/>
    <property type="gene ID" value="MTR_8g064370"/>
</dbReference>
<evidence type="ECO:0000256" key="1">
    <source>
        <dbReference type="ARBA" id="ARBA00022807"/>
    </source>
</evidence>
<protein>
    <submittedName>
        <fullName evidence="3 4">Uncharacterized protein</fullName>
    </submittedName>
</protein>
<keyword evidence="1" id="KW-0645">Protease</keyword>
<dbReference type="PANTHER" id="PTHR46915">
    <property type="entry name" value="UBIQUITIN-LIKE PROTEASE 4-RELATED"/>
    <property type="match status" value="1"/>
</dbReference>
<evidence type="ECO:0000313" key="4">
    <source>
        <dbReference type="EnsemblPlants" id="KEH19995"/>
    </source>
</evidence>
<organism evidence="3 5">
    <name type="scientific">Medicago truncatula</name>
    <name type="common">Barrel medic</name>
    <name type="synonym">Medicago tribuloides</name>
    <dbReference type="NCBI Taxonomy" id="3880"/>
    <lineage>
        <taxon>Eukaryota</taxon>
        <taxon>Viridiplantae</taxon>
        <taxon>Streptophyta</taxon>
        <taxon>Embryophyta</taxon>
        <taxon>Tracheophyta</taxon>
        <taxon>Spermatophyta</taxon>
        <taxon>Magnoliopsida</taxon>
        <taxon>eudicotyledons</taxon>
        <taxon>Gunneridae</taxon>
        <taxon>Pentapetalae</taxon>
        <taxon>rosids</taxon>
        <taxon>fabids</taxon>
        <taxon>Fabales</taxon>
        <taxon>Fabaceae</taxon>
        <taxon>Papilionoideae</taxon>
        <taxon>50 kb inversion clade</taxon>
        <taxon>NPAAA clade</taxon>
        <taxon>Hologalegina</taxon>
        <taxon>IRL clade</taxon>
        <taxon>Trifolieae</taxon>
        <taxon>Medicago</taxon>
    </lineage>
</organism>
<sequence length="482" mass="55349">MTSGQEPAPFVDGLDRLKDYELVDHILRKKNLLEKCGEKNLPDRGAKLRSIIKCYEDEVRRWNVNRPPQFSFEDQKKKPAHTTTSSDVGTPSSTTAMTSDQESHLLIDGLDLLDDYELEEHIKRKKMLLEKVAEKLPDKGAKLRATIKCYEDEVYHREVNLRPLVQESPLFIDGLDRLNDYELEEHIKRKKMLLEKVAKKLPDKGAKLCATIKCYEDEVYHREINLRPRVQESPLFIDGLDRLKDYELEEHIQRKKTLLEKSGKYLPDRGAKLRSMIKCYEQEFNKRKINPRPQKKKKFAQTTTSSAVDYESQPANAGDACDDAESNNNRVVFETKEDPATNPVHKASSSNPMQSIPAQIADLRTHIDAQFLNLRKHISMVSSTTVQSIPAQIADLRTHIDDQFLSLRQHVGKASSSNTMQSIPAQIIDLRTHIDDQFLNVRQHISMVSSNTVQSIPAQIADLRIPIDEQFLNLRQHIGTYF</sequence>
<dbReference type="AlphaFoldDB" id="A0A072U2H9"/>
<evidence type="ECO:0000313" key="3">
    <source>
        <dbReference type="EMBL" id="KEH19995.1"/>
    </source>
</evidence>
<feature type="compositionally biased region" description="Polar residues" evidence="2">
    <location>
        <begin position="81"/>
        <end position="100"/>
    </location>
</feature>
<feature type="region of interest" description="Disordered" evidence="2">
    <location>
        <begin position="69"/>
        <end position="100"/>
    </location>
</feature>
<keyword evidence="1" id="KW-0788">Thiol protease</keyword>
<evidence type="ECO:0000313" key="5">
    <source>
        <dbReference type="Proteomes" id="UP000002051"/>
    </source>
</evidence>